<evidence type="ECO:0008006" key="3">
    <source>
        <dbReference type="Google" id="ProtNLM"/>
    </source>
</evidence>
<evidence type="ECO:0000313" key="2">
    <source>
        <dbReference type="Proteomes" id="UP001580346"/>
    </source>
</evidence>
<dbReference type="EMBL" id="JBHHMI010000005">
    <property type="protein sequence ID" value="MFB5266687.1"/>
    <property type="molecule type" value="Genomic_DNA"/>
</dbReference>
<dbReference type="Proteomes" id="UP001580346">
    <property type="component" value="Unassembled WGS sequence"/>
</dbReference>
<keyword evidence="2" id="KW-1185">Reference proteome</keyword>
<sequence>MNFFGTAIQGKEWMKLLSGVALSVLVIGASAGLSGVAEAKAGTPQEAEIATSAAIGPFDDEGYEQNYIQPVSGGGFAVLQMENDEASSVLKVTYSKLDSVLEPLWKHSIILNKQSGSRSGRGNQRETADGGQLWLADYISEQSDRELFVICTDSQGDTLWSSPLQTEELFGSRTDTRIGLEPLQDGGFLVSSLDESADEFTVSKYDQAGKFLWHKVTRHTEAGWLIGSGNGYTMVLNQTGGSNGRGPVVVLADVYGREQDRINLKLGNAMKISGIQELEDDRIAVTGELERGKKLVKRTLVLNRRFQPVSLSQEYGPGSTYVPADQTIVRVEDQYDSIDSGSGLTMHGIVITGLDAKGRAQWQASTHYREDPYFQVVYDEDIVYKIPEGYALISKTSGSGSLVLDFIKILLPGIEQGS</sequence>
<name>A0ABV5AR43_9BACL</name>
<gene>
    <name evidence="1" type="ORF">ACE41H_07800</name>
</gene>
<protein>
    <recommendedName>
        <fullName evidence="3">Bulb-type lectin domain-containing protein</fullName>
    </recommendedName>
</protein>
<reference evidence="1 2" key="1">
    <citation type="submission" date="2024-09" db="EMBL/GenBank/DDBJ databases">
        <title>Paenibacillus zeirhizospherea sp. nov., isolated from surface of the maize (Zea mays) roots in a horticulture field, Hungary.</title>
        <authorList>
            <person name="Marton D."/>
            <person name="Farkas M."/>
            <person name="Bedics A."/>
            <person name="Toth E."/>
            <person name="Tancsics A."/>
            <person name="Boka K."/>
            <person name="Maroti G."/>
            <person name="Kriszt B."/>
            <person name="Cserhati M."/>
        </authorList>
    </citation>
    <scope>NUCLEOTIDE SEQUENCE [LARGE SCALE GENOMIC DNA]</scope>
    <source>
        <strain evidence="1 2">KCTC 33519</strain>
    </source>
</reference>
<organism evidence="1 2">
    <name type="scientific">Paenibacillus enshidis</name>
    <dbReference type="NCBI Taxonomy" id="1458439"/>
    <lineage>
        <taxon>Bacteria</taxon>
        <taxon>Bacillati</taxon>
        <taxon>Bacillota</taxon>
        <taxon>Bacilli</taxon>
        <taxon>Bacillales</taxon>
        <taxon>Paenibacillaceae</taxon>
        <taxon>Paenibacillus</taxon>
    </lineage>
</organism>
<proteinExistence type="predicted"/>
<comment type="caution">
    <text evidence="1">The sequence shown here is derived from an EMBL/GenBank/DDBJ whole genome shotgun (WGS) entry which is preliminary data.</text>
</comment>
<accession>A0ABV5AR43</accession>
<dbReference type="RefSeq" id="WP_375354564.1">
    <property type="nucleotide sequence ID" value="NZ_JBHHMI010000005.1"/>
</dbReference>
<evidence type="ECO:0000313" key="1">
    <source>
        <dbReference type="EMBL" id="MFB5266687.1"/>
    </source>
</evidence>